<dbReference type="AlphaFoldDB" id="A0A1I6Y5V2"/>
<dbReference type="Proteomes" id="UP000199673">
    <property type="component" value="Unassembled WGS sequence"/>
</dbReference>
<dbReference type="PROSITE" id="PS50910">
    <property type="entry name" value="HEPN"/>
    <property type="match status" value="1"/>
</dbReference>
<evidence type="ECO:0000313" key="3">
    <source>
        <dbReference type="Proteomes" id="UP000199673"/>
    </source>
</evidence>
<dbReference type="InterPro" id="IPR043519">
    <property type="entry name" value="NT_sf"/>
</dbReference>
<dbReference type="SMART" id="SM00748">
    <property type="entry name" value="HEPN"/>
    <property type="match status" value="1"/>
</dbReference>
<name>A0A1I6Y5V2_9BACT</name>
<dbReference type="Gene3D" id="1.20.120.330">
    <property type="entry name" value="Nucleotidyltransferases domain 2"/>
    <property type="match status" value="1"/>
</dbReference>
<reference evidence="3" key="1">
    <citation type="submission" date="2016-10" db="EMBL/GenBank/DDBJ databases">
        <authorList>
            <person name="Varghese N."/>
            <person name="Submissions S."/>
        </authorList>
    </citation>
    <scope>NUCLEOTIDE SEQUENCE [LARGE SCALE GENOMIC DNA]</scope>
    <source>
        <strain evidence="3">DSM 23445</strain>
    </source>
</reference>
<organism evidence="2 3">
    <name type="scientific">Algoriphagus locisalis</name>
    <dbReference type="NCBI Taxonomy" id="305507"/>
    <lineage>
        <taxon>Bacteria</taxon>
        <taxon>Pseudomonadati</taxon>
        <taxon>Bacteroidota</taxon>
        <taxon>Cytophagia</taxon>
        <taxon>Cytophagales</taxon>
        <taxon>Cyclobacteriaceae</taxon>
        <taxon>Algoriphagus</taxon>
    </lineage>
</organism>
<dbReference type="InterPro" id="IPR007842">
    <property type="entry name" value="HEPN_dom"/>
</dbReference>
<dbReference type="PANTHER" id="PTHR33933:SF1">
    <property type="entry name" value="PROTEIN ADENYLYLTRANSFERASE MNTA-RELATED"/>
    <property type="match status" value="1"/>
</dbReference>
<gene>
    <name evidence="2" type="ORF">SAMN04489724_0844</name>
</gene>
<evidence type="ECO:0000259" key="1">
    <source>
        <dbReference type="PROSITE" id="PS50910"/>
    </source>
</evidence>
<dbReference type="PANTHER" id="PTHR33933">
    <property type="entry name" value="NUCLEOTIDYLTRANSFERASE"/>
    <property type="match status" value="1"/>
</dbReference>
<dbReference type="InterPro" id="IPR052548">
    <property type="entry name" value="Type_VII_TA_antitoxin"/>
</dbReference>
<feature type="domain" description="HEPN" evidence="1">
    <location>
        <begin position="155"/>
        <end position="276"/>
    </location>
</feature>
<dbReference type="Pfam" id="PF05168">
    <property type="entry name" value="HEPN"/>
    <property type="match status" value="1"/>
</dbReference>
<dbReference type="OrthoDB" id="1321649at2"/>
<dbReference type="EMBL" id="FPBF01000001">
    <property type="protein sequence ID" value="SFT45975.1"/>
    <property type="molecule type" value="Genomic_DNA"/>
</dbReference>
<dbReference type="SUPFAM" id="SSF81593">
    <property type="entry name" value="Nucleotidyltransferase substrate binding subunit/domain"/>
    <property type="match status" value="1"/>
</dbReference>
<dbReference type="Gene3D" id="3.30.460.10">
    <property type="entry name" value="Beta Polymerase, domain 2"/>
    <property type="match status" value="1"/>
</dbReference>
<dbReference type="SUPFAM" id="SSF81301">
    <property type="entry name" value="Nucleotidyltransferase"/>
    <property type="match status" value="1"/>
</dbReference>
<accession>A0A1I6Y5V2</accession>
<dbReference type="CDD" id="cd05403">
    <property type="entry name" value="NT_KNTase_like"/>
    <property type="match status" value="1"/>
</dbReference>
<dbReference type="STRING" id="305507.SAMN04489724_0844"/>
<keyword evidence="3" id="KW-1185">Reference proteome</keyword>
<proteinExistence type="predicted"/>
<protein>
    <submittedName>
        <fullName evidence="2">HEPN domain-containing protein</fullName>
    </submittedName>
</protein>
<evidence type="ECO:0000313" key="2">
    <source>
        <dbReference type="EMBL" id="SFT45975.1"/>
    </source>
</evidence>
<sequence length="287" mass="33454">MDYVNKLSFLPKEKLVQLDMAKELILKKIDNVSKIILYGSYAKGTWVQDKKSFDGLEYEYVSDYDVLVVVPSLEEKEYILEDKIVNGWKLPTFLAPDVRSIDYINYELENGNYFFEEVLREGVVLFDDKNTSFKPYKASLNGEQSVASKYFEKSMKNAKEFESAAKNAIKNSNISIATFMLHQAAENYYSAILLVFSGYKPKVHNLKLLRERAKEYSEQLYFLFRPHEKNPEETKLFSLLKRGYVEARYHATFEISPEEIIQLSTRIQTMRNIVSILCQDRIKSLSN</sequence>